<name>A0A5J4FUH6_9FLAO</name>
<evidence type="ECO:0000256" key="1">
    <source>
        <dbReference type="ARBA" id="ARBA00022729"/>
    </source>
</evidence>
<feature type="chain" id="PRO_5023847422" description="Secretion system C-terminal sorting domain-containing protein" evidence="2">
    <location>
        <begin position="19"/>
        <end position="1303"/>
    </location>
</feature>
<dbReference type="Proteomes" id="UP000326994">
    <property type="component" value="Unassembled WGS sequence"/>
</dbReference>
<feature type="domain" description="Secretion system C-terminal sorting" evidence="3">
    <location>
        <begin position="1232"/>
        <end position="1301"/>
    </location>
</feature>
<evidence type="ECO:0000313" key="5">
    <source>
        <dbReference type="Proteomes" id="UP000326994"/>
    </source>
</evidence>
<dbReference type="InterPro" id="IPR026444">
    <property type="entry name" value="Secre_tail"/>
</dbReference>
<dbReference type="EMBL" id="BKCF01000001">
    <property type="protein sequence ID" value="GEQ85520.1"/>
    <property type="molecule type" value="Genomic_DNA"/>
</dbReference>
<dbReference type="SUPFAM" id="SSF63829">
    <property type="entry name" value="Calcium-dependent phosphotriesterase"/>
    <property type="match status" value="1"/>
</dbReference>
<dbReference type="RefSeq" id="WP_151893432.1">
    <property type="nucleotide sequence ID" value="NZ_BKCF01000001.1"/>
</dbReference>
<dbReference type="NCBIfam" id="TIGR03803">
    <property type="entry name" value="Gloeo_Verruco"/>
    <property type="match status" value="8"/>
</dbReference>
<evidence type="ECO:0000256" key="2">
    <source>
        <dbReference type="SAM" id="SignalP"/>
    </source>
</evidence>
<dbReference type="OrthoDB" id="1652165at2"/>
<dbReference type="Pfam" id="PF18962">
    <property type="entry name" value="Por_Secre_tail"/>
    <property type="match status" value="1"/>
</dbReference>
<comment type="caution">
    <text evidence="4">The sequence shown here is derived from an EMBL/GenBank/DDBJ whole genome shotgun (WGS) entry which is preliminary data.</text>
</comment>
<accession>A0A5J4FUH6</accession>
<organism evidence="4 5">
    <name type="scientific">Patiriisocius marinistellae</name>
    <dbReference type="NCBI Taxonomy" id="2494560"/>
    <lineage>
        <taxon>Bacteria</taxon>
        <taxon>Pseudomonadati</taxon>
        <taxon>Bacteroidota</taxon>
        <taxon>Flavobacteriia</taxon>
        <taxon>Flavobacteriales</taxon>
        <taxon>Flavobacteriaceae</taxon>
        <taxon>Patiriisocius</taxon>
    </lineage>
</organism>
<sequence>MKYICTLVFLFTSLISLAQDYEFLGSLNHGGENNLGGIFAVNGQGENLSIIKDYDVINPGNNPRGITQLPNGDLYGVTYSGGASNEGILFKYNLQTEVYSIVLEFKGDITGKNPQSNFLITDTNRVLGVTSSGGTNGFGTIYEFDYSTNTIIVLHHFDGLLGSNPLAIIQKSDGLIYGTTYSGGANNRGSIFSFNMDTNAISSLYDYPATTQYPFELAEAPNGKLYGVLRYFQGGSGMVYSFDVDTLTFNTIYTFSNTSLGNNPIGKMILAPDGMLYGIARSGGGGSNGQQTRGVIYQIDPSTDTYSMKTNFLLNGYSEPSGPLLLGSNNLMYGFTYKGGLDDKGALFSYDYVTNTKTFLTDFAEISATTNPSGENPIIQIADKLYSVLRGGLGNNGVLFSYDTSTGEKEKLIDFGYSPGGASPSSSLTLTTNGKLYGVTRNGGNFGKGTLYEIDPATSIYTKVYDFTGDIVNLPSTKLVEGQPNILYGLARTEDSTNYGILFSFNTLTGILALEHNFVNIAEGIYPSNNLEVDENGILYGKSNSGGANSRGVIFKYDTNTDTYAVIHHNEADLYIFSQFHYQNNTLYFTNTEFNTSVTGNLLQFDLSTNTISILHSLMDNGIDGRFSGYLVFKNSVIYGSTSSGGANNFGYIYSYDLDTDTFTNLYDFTMVGTKALNTLDPLNQNIIYGSTTGGGANDKGGIFSYSILENELIYNAPFSSEKGFSPSYDKNFLPINRCIETTTFTATGWENGIVPTSTVTAIINAPYNTSINGDLEACSLIINEGVIVTIEAGTYFNIENSIIVNGILNVEHQGSVVQINNKSGVVKGSTGSINVDVTTPILKPRDFIISGSPMTMERRDAVYESSFRVLKHSTLDFFPHPLVDDFYVPNIVANFMDDNFNDWLNYTGTINPSEGYLVYPQASILDGNSTYNLSFTEGTLNNGVIKYAMDFHVDKNSSPNIISNPYASAIDAEMFINANNEIDEVYFWEHITTPDNSFPGGSSANFNMEDISMYNLSGGIGTGTAANNGGAIPNGVIATSQGFGVKATAAGSAVFNNAMRINTGNTTLRTPNADSNRIWLEIESMQYGLSSETLIAFSPEATSSFDAGYDSDQLGRIVSLYSHLPDGTMSLGIQGREVFDENIMVSMGYASQINDNALFKIKIKAVEGGQIENAVVYLVDTFEETITNLSENGAYTFTTAKGNFPNRFILQFENNETLETLDQHLSRISVVPNPTNGVLFINSPSSIIKDITIVDIQGRIIKKIRDIENFSLKLDILAMQSAVYFVNINTKNGTVVKRIIKN</sequence>
<reference evidence="4 5" key="1">
    <citation type="submission" date="2019-08" db="EMBL/GenBank/DDBJ databases">
        <title>Ulvibacter marinistellae sp. nov., isolated from a starfish, Patiria pectinifera.</title>
        <authorList>
            <person name="Kawano K."/>
            <person name="Ushijima N."/>
            <person name="Kihara M."/>
            <person name="Itoh H."/>
        </authorList>
    </citation>
    <scope>NUCLEOTIDE SEQUENCE [LARGE SCALE GENOMIC DNA]</scope>
    <source>
        <strain evidence="4 5">KK4</strain>
    </source>
</reference>
<protein>
    <recommendedName>
        <fullName evidence="3">Secretion system C-terminal sorting domain-containing protein</fullName>
    </recommendedName>
</protein>
<dbReference type="SUPFAM" id="SSF75011">
    <property type="entry name" value="3-carboxy-cis,cis-mucoante lactonizing enzyme"/>
    <property type="match status" value="1"/>
</dbReference>
<feature type="signal peptide" evidence="2">
    <location>
        <begin position="1"/>
        <end position="18"/>
    </location>
</feature>
<keyword evidence="5" id="KW-1185">Reference proteome</keyword>
<dbReference type="NCBIfam" id="TIGR04183">
    <property type="entry name" value="Por_Secre_tail"/>
    <property type="match status" value="1"/>
</dbReference>
<gene>
    <name evidence="4" type="ORF">ULMS_10280</name>
</gene>
<keyword evidence="1 2" id="KW-0732">Signal</keyword>
<evidence type="ECO:0000259" key="3">
    <source>
        <dbReference type="Pfam" id="PF18962"/>
    </source>
</evidence>
<evidence type="ECO:0000313" key="4">
    <source>
        <dbReference type="EMBL" id="GEQ85520.1"/>
    </source>
</evidence>
<proteinExistence type="predicted"/>
<dbReference type="InterPro" id="IPR022519">
    <property type="entry name" value="Gloeo/Verruco_rpt"/>
</dbReference>